<dbReference type="InterPro" id="IPR008250">
    <property type="entry name" value="ATPase_P-typ_transduc_dom_A_sf"/>
</dbReference>
<gene>
    <name evidence="18" type="ORF">B6N23_16575</name>
</gene>
<evidence type="ECO:0000256" key="12">
    <source>
        <dbReference type="ARBA" id="ARBA00022989"/>
    </source>
</evidence>
<keyword evidence="7 15" id="KW-0479">Metal-binding</keyword>
<dbReference type="InterPro" id="IPR036412">
    <property type="entry name" value="HAD-like_sf"/>
</dbReference>
<comment type="similarity">
    <text evidence="2 15">Belongs to the cation transport ATPase (P-type) (TC 3.A.3) family. Type IB subfamily.</text>
</comment>
<dbReference type="InterPro" id="IPR023214">
    <property type="entry name" value="HAD_sf"/>
</dbReference>
<dbReference type="Pfam" id="PF00122">
    <property type="entry name" value="E1-E2_ATPase"/>
    <property type="match status" value="1"/>
</dbReference>
<dbReference type="PANTHER" id="PTHR43520:SF5">
    <property type="entry name" value="CATION-TRANSPORTING P-TYPE ATPASE-RELATED"/>
    <property type="match status" value="1"/>
</dbReference>
<dbReference type="NCBIfam" id="TIGR01494">
    <property type="entry name" value="ATPase_P-type"/>
    <property type="match status" value="2"/>
</dbReference>
<feature type="compositionally biased region" description="Basic and acidic residues" evidence="16">
    <location>
        <begin position="507"/>
        <end position="521"/>
    </location>
</feature>
<feature type="region of interest" description="Disordered" evidence="16">
    <location>
        <begin position="502"/>
        <end position="521"/>
    </location>
</feature>
<dbReference type="PROSITE" id="PS00154">
    <property type="entry name" value="ATPASE_E1_E2"/>
    <property type="match status" value="1"/>
</dbReference>
<dbReference type="InterPro" id="IPR036163">
    <property type="entry name" value="HMA_dom_sf"/>
</dbReference>
<keyword evidence="4 15" id="KW-1003">Cell membrane</keyword>
<reference evidence="18 19" key="1">
    <citation type="submission" date="2023-08" db="EMBL/GenBank/DDBJ databases">
        <title>Transcriptome Analysis of Halomonas alkalicola CICC 11012s to Identify the Genes Involved in Alkaline Tolerances.</title>
        <authorList>
            <person name="Zhai L."/>
        </authorList>
    </citation>
    <scope>NUCLEOTIDE SEQUENCE [LARGE SCALE GENOMIC DNA]</scope>
    <source>
        <strain evidence="18 19">CICC 11012s</strain>
    </source>
</reference>
<evidence type="ECO:0000313" key="18">
    <source>
        <dbReference type="EMBL" id="WLI73308.1"/>
    </source>
</evidence>
<dbReference type="RefSeq" id="WP_305500838.1">
    <property type="nucleotide sequence ID" value="NZ_CP131913.1"/>
</dbReference>
<dbReference type="PRINTS" id="PR00119">
    <property type="entry name" value="CATATPASE"/>
</dbReference>
<dbReference type="SUPFAM" id="SSF81653">
    <property type="entry name" value="Calcium ATPase, transduction domain A"/>
    <property type="match status" value="1"/>
</dbReference>
<sequence length="755" mass="78113">MAAPAYSLDAARDARNALDEGVAKGDARLLCSVTGMWCTSCALAIEHRLARLPGVSRVGVDYLSATLLVEGTPAAVAPERVAAALGRLGYRLRDLEAAPDARQRLDSESRALAGRLLAAAVFGMWTMLASLLIYAGALPEPRLERVLAWVSGAFALPVVTLAAWPFYRAAWRTLRAGRPGMDALVSLGVIGALGVSLWLLWRGSAEVYFDTAVMLVLLLLAGRWVETLARYRGLRALEGLAPLPAQACRLDPTGGEARVPVAEVAAGERLRVASGETLGLDGELLDAAARLDLALLTGESRPRTLTRGARLSAGCRNLGDPFTLRVTAGVGERRLDGLYRQVQALQAGKGELRRLAERFAAWLSPAAVALALVTLAALLLAGVDPEEAAVRALSVLVVACPCAVGLAVPLASLAGTARALEAGVVFRDPAALELAGQVRAVAFDKTGTLTRGALRLAAVRPAPGVAEHDLLALAARAEWGSEHPLGLAIRTAAAEAGIDPRQAPAEVQEHPGRGREAREADGARLRIGASDWLAERGAAPARREAVPPWASEVALARNGQRLGTLWLEDDPEPTAAASLAALRHRGLTLALISGDRPALVRRLGRRLGLAPGACYGGRSPEAKRHLVAALPGPVLYVGDGINDAPALAAAAVGVATAQASAAASDAAAIQLLGQGVQGVACAIAIARATRRAMRQNLILSGLYNALALGLAAWMVIPPQVAVLAMVVSSLSVVANAARLGLGASPAGSSPGSRLG</sequence>
<proteinExistence type="inferred from homology"/>
<keyword evidence="13" id="KW-0406">Ion transport</keyword>
<protein>
    <submittedName>
        <fullName evidence="18">Cation-translocating P-type ATPase</fullName>
    </submittedName>
</protein>
<evidence type="ECO:0000259" key="17">
    <source>
        <dbReference type="PROSITE" id="PS50846"/>
    </source>
</evidence>
<dbReference type="Pfam" id="PF00403">
    <property type="entry name" value="HMA"/>
    <property type="match status" value="1"/>
</dbReference>
<feature type="transmembrane region" description="Helical" evidence="15">
    <location>
        <begin position="722"/>
        <end position="741"/>
    </location>
</feature>
<evidence type="ECO:0000313" key="19">
    <source>
        <dbReference type="Proteomes" id="UP001235344"/>
    </source>
</evidence>
<dbReference type="Proteomes" id="UP001235344">
    <property type="component" value="Chromosome"/>
</dbReference>
<evidence type="ECO:0000256" key="10">
    <source>
        <dbReference type="ARBA" id="ARBA00022842"/>
    </source>
</evidence>
<keyword evidence="14 15" id="KW-0472">Membrane</keyword>
<keyword evidence="3" id="KW-0813">Transport</keyword>
<feature type="transmembrane region" description="Helical" evidence="15">
    <location>
        <begin position="697"/>
        <end position="716"/>
    </location>
</feature>
<dbReference type="PANTHER" id="PTHR43520">
    <property type="entry name" value="ATP7, ISOFORM B"/>
    <property type="match status" value="1"/>
</dbReference>
<dbReference type="EMBL" id="CP131913">
    <property type="protein sequence ID" value="WLI73308.1"/>
    <property type="molecule type" value="Genomic_DNA"/>
</dbReference>
<feature type="transmembrane region" description="Helical" evidence="15">
    <location>
        <begin position="146"/>
        <end position="167"/>
    </location>
</feature>
<keyword evidence="10" id="KW-0460">Magnesium</keyword>
<dbReference type="InterPro" id="IPR059000">
    <property type="entry name" value="ATPase_P-type_domA"/>
</dbReference>
<dbReference type="SUPFAM" id="SSF81665">
    <property type="entry name" value="Calcium ATPase, transmembrane domain M"/>
    <property type="match status" value="1"/>
</dbReference>
<dbReference type="InterPro" id="IPR023299">
    <property type="entry name" value="ATPase_P-typ_cyto_dom_N"/>
</dbReference>
<evidence type="ECO:0000256" key="6">
    <source>
        <dbReference type="ARBA" id="ARBA00022692"/>
    </source>
</evidence>
<evidence type="ECO:0000256" key="16">
    <source>
        <dbReference type="SAM" id="MobiDB-lite"/>
    </source>
</evidence>
<dbReference type="InterPro" id="IPR027256">
    <property type="entry name" value="P-typ_ATPase_IB"/>
</dbReference>
<accession>A0ABY9H4T1</accession>
<keyword evidence="19" id="KW-1185">Reference proteome</keyword>
<dbReference type="Pfam" id="PF00702">
    <property type="entry name" value="Hydrolase"/>
    <property type="match status" value="1"/>
</dbReference>
<evidence type="ECO:0000256" key="11">
    <source>
        <dbReference type="ARBA" id="ARBA00022967"/>
    </source>
</evidence>
<dbReference type="Gene3D" id="3.40.1110.10">
    <property type="entry name" value="Calcium-transporting ATPase, cytoplasmic domain N"/>
    <property type="match status" value="1"/>
</dbReference>
<keyword evidence="6 15" id="KW-0812">Transmembrane</keyword>
<dbReference type="PROSITE" id="PS01047">
    <property type="entry name" value="HMA_1"/>
    <property type="match status" value="1"/>
</dbReference>
<dbReference type="Gene3D" id="1.20.1110.10">
    <property type="entry name" value="Calcium-transporting ATPase, transmembrane domain"/>
    <property type="match status" value="1"/>
</dbReference>
<evidence type="ECO:0000256" key="8">
    <source>
        <dbReference type="ARBA" id="ARBA00022741"/>
    </source>
</evidence>
<dbReference type="Gene3D" id="3.40.50.1000">
    <property type="entry name" value="HAD superfamily/HAD-like"/>
    <property type="match status" value="1"/>
</dbReference>
<dbReference type="CDD" id="cd00371">
    <property type="entry name" value="HMA"/>
    <property type="match status" value="1"/>
</dbReference>
<keyword evidence="11" id="KW-1278">Translocase</keyword>
<dbReference type="InterPro" id="IPR023298">
    <property type="entry name" value="ATPase_P-typ_TM_dom_sf"/>
</dbReference>
<dbReference type="Gene3D" id="2.70.150.10">
    <property type="entry name" value="Calcium-transporting ATPase, cytoplasmic transduction domain A"/>
    <property type="match status" value="1"/>
</dbReference>
<dbReference type="SUPFAM" id="SSF55008">
    <property type="entry name" value="HMA, heavy metal-associated domain"/>
    <property type="match status" value="1"/>
</dbReference>
<feature type="domain" description="HMA" evidence="17">
    <location>
        <begin position="27"/>
        <end position="93"/>
    </location>
</feature>
<dbReference type="SUPFAM" id="SSF56784">
    <property type="entry name" value="HAD-like"/>
    <property type="match status" value="1"/>
</dbReference>
<organism evidence="18 19">
    <name type="scientific">Halomonas alkalicola</name>
    <dbReference type="NCBI Taxonomy" id="1930622"/>
    <lineage>
        <taxon>Bacteria</taxon>
        <taxon>Pseudomonadati</taxon>
        <taxon>Pseudomonadota</taxon>
        <taxon>Gammaproteobacteria</taxon>
        <taxon>Oceanospirillales</taxon>
        <taxon>Halomonadaceae</taxon>
        <taxon>Halomonas</taxon>
    </lineage>
</organism>
<dbReference type="InterPro" id="IPR017969">
    <property type="entry name" value="Heavy-metal-associated_CS"/>
</dbReference>
<keyword evidence="12 15" id="KW-1133">Transmembrane helix</keyword>
<evidence type="ECO:0000256" key="5">
    <source>
        <dbReference type="ARBA" id="ARBA00022553"/>
    </source>
</evidence>
<dbReference type="InterPro" id="IPR006121">
    <property type="entry name" value="HMA_dom"/>
</dbReference>
<evidence type="ECO:0000256" key="14">
    <source>
        <dbReference type="ARBA" id="ARBA00023136"/>
    </source>
</evidence>
<feature type="transmembrane region" description="Helical" evidence="15">
    <location>
        <begin position="389"/>
        <end position="411"/>
    </location>
</feature>
<keyword evidence="9 15" id="KW-0067">ATP-binding</keyword>
<dbReference type="Gene3D" id="3.30.70.100">
    <property type="match status" value="1"/>
</dbReference>
<evidence type="ECO:0000256" key="15">
    <source>
        <dbReference type="RuleBase" id="RU362081"/>
    </source>
</evidence>
<name>A0ABY9H4T1_9GAMM</name>
<dbReference type="InterPro" id="IPR001757">
    <property type="entry name" value="P_typ_ATPase"/>
</dbReference>
<keyword evidence="5" id="KW-0597">Phosphoprotein</keyword>
<evidence type="ECO:0000256" key="13">
    <source>
        <dbReference type="ARBA" id="ARBA00023065"/>
    </source>
</evidence>
<evidence type="ECO:0000256" key="7">
    <source>
        <dbReference type="ARBA" id="ARBA00022723"/>
    </source>
</evidence>
<comment type="subcellular location">
    <subcellularLocation>
        <location evidence="1">Cell membrane</location>
        <topology evidence="1">Multi-pass membrane protein</topology>
    </subcellularLocation>
</comment>
<evidence type="ECO:0000256" key="1">
    <source>
        <dbReference type="ARBA" id="ARBA00004651"/>
    </source>
</evidence>
<evidence type="ECO:0000256" key="9">
    <source>
        <dbReference type="ARBA" id="ARBA00022840"/>
    </source>
</evidence>
<keyword evidence="8 15" id="KW-0547">Nucleotide-binding</keyword>
<evidence type="ECO:0000256" key="2">
    <source>
        <dbReference type="ARBA" id="ARBA00006024"/>
    </source>
</evidence>
<feature type="transmembrane region" description="Helical" evidence="15">
    <location>
        <begin position="112"/>
        <end position="134"/>
    </location>
</feature>
<dbReference type="NCBIfam" id="TIGR01525">
    <property type="entry name" value="ATPase-IB_hvy"/>
    <property type="match status" value="1"/>
</dbReference>
<feature type="transmembrane region" description="Helical" evidence="15">
    <location>
        <begin position="207"/>
        <end position="225"/>
    </location>
</feature>
<evidence type="ECO:0000256" key="4">
    <source>
        <dbReference type="ARBA" id="ARBA00022475"/>
    </source>
</evidence>
<feature type="transmembrane region" description="Helical" evidence="15">
    <location>
        <begin position="179"/>
        <end position="201"/>
    </location>
</feature>
<dbReference type="InterPro" id="IPR018303">
    <property type="entry name" value="ATPase_P-typ_P_site"/>
</dbReference>
<evidence type="ECO:0000256" key="3">
    <source>
        <dbReference type="ARBA" id="ARBA00022448"/>
    </source>
</evidence>
<feature type="transmembrane region" description="Helical" evidence="15">
    <location>
        <begin position="359"/>
        <end position="383"/>
    </location>
</feature>
<dbReference type="PROSITE" id="PS50846">
    <property type="entry name" value="HMA_2"/>
    <property type="match status" value="1"/>
</dbReference>